<evidence type="ECO:0000259" key="8">
    <source>
        <dbReference type="PROSITE" id="PS50090"/>
    </source>
</evidence>
<dbReference type="InterPro" id="IPR017930">
    <property type="entry name" value="Myb_dom"/>
</dbReference>
<dbReference type="InterPro" id="IPR015495">
    <property type="entry name" value="Myb_TF_plants"/>
</dbReference>
<sequence>MEENRIIELHARLGNRWSKIASHFPGRTDNEIKNYWNTRIKKRLSLLGIDHVTHKPIEQKEKSKRKTVNSNNSQNGQENHVNVDQTTRSEGPKEGRINEDETSNIVSNYEILYGNLNMANCYSPSSLSLEYSVNPSTSIQDDVVIAQSYFDSVDS</sequence>
<dbReference type="GO" id="GO:0005634">
    <property type="term" value="C:nucleus"/>
    <property type="evidence" value="ECO:0007669"/>
    <property type="project" value="UniProtKB-SubCell"/>
</dbReference>
<keyword evidence="6" id="KW-0539">Nucleus</keyword>
<dbReference type="Pfam" id="PF00249">
    <property type="entry name" value="Myb_DNA-binding"/>
    <property type="match status" value="1"/>
</dbReference>
<dbReference type="FunFam" id="1.10.10.60:FF:000394">
    <property type="entry name" value="MYB transcription factor"/>
    <property type="match status" value="1"/>
</dbReference>
<dbReference type="GO" id="GO:0000976">
    <property type="term" value="F:transcription cis-regulatory region binding"/>
    <property type="evidence" value="ECO:0007669"/>
    <property type="project" value="UniProtKB-ARBA"/>
</dbReference>
<keyword evidence="2" id="KW-0677">Repeat</keyword>
<feature type="domain" description="Myb-like" evidence="8">
    <location>
        <begin position="1"/>
        <end position="40"/>
    </location>
</feature>
<feature type="region of interest" description="Disordered" evidence="7">
    <location>
        <begin position="54"/>
        <end position="101"/>
    </location>
</feature>
<evidence type="ECO:0000259" key="9">
    <source>
        <dbReference type="PROSITE" id="PS51294"/>
    </source>
</evidence>
<feature type="compositionally biased region" description="Polar residues" evidence="7">
    <location>
        <begin position="68"/>
        <end position="89"/>
    </location>
</feature>
<keyword evidence="3" id="KW-0805">Transcription regulation</keyword>
<dbReference type="SMART" id="SM00717">
    <property type="entry name" value="SANT"/>
    <property type="match status" value="1"/>
</dbReference>
<evidence type="ECO:0000313" key="11">
    <source>
        <dbReference type="Proteomes" id="UP000594638"/>
    </source>
</evidence>
<dbReference type="PANTHER" id="PTHR47994:SF5">
    <property type="entry name" value="F14D16.11-RELATED"/>
    <property type="match status" value="1"/>
</dbReference>
<reference evidence="10 11" key="1">
    <citation type="submission" date="2019-12" db="EMBL/GenBank/DDBJ databases">
        <authorList>
            <person name="Alioto T."/>
            <person name="Alioto T."/>
            <person name="Gomez Garrido J."/>
        </authorList>
    </citation>
    <scope>NUCLEOTIDE SEQUENCE [LARGE SCALE GENOMIC DNA]</scope>
</reference>
<organism evidence="10 11">
    <name type="scientific">Olea europaea subsp. europaea</name>
    <dbReference type="NCBI Taxonomy" id="158383"/>
    <lineage>
        <taxon>Eukaryota</taxon>
        <taxon>Viridiplantae</taxon>
        <taxon>Streptophyta</taxon>
        <taxon>Embryophyta</taxon>
        <taxon>Tracheophyta</taxon>
        <taxon>Spermatophyta</taxon>
        <taxon>Magnoliopsida</taxon>
        <taxon>eudicotyledons</taxon>
        <taxon>Gunneridae</taxon>
        <taxon>Pentapetalae</taxon>
        <taxon>asterids</taxon>
        <taxon>lamiids</taxon>
        <taxon>Lamiales</taxon>
        <taxon>Oleaceae</taxon>
        <taxon>Oleeae</taxon>
        <taxon>Olea</taxon>
    </lineage>
</organism>
<feature type="domain" description="HTH myb-type" evidence="9">
    <location>
        <begin position="1"/>
        <end position="44"/>
    </location>
</feature>
<dbReference type="InterPro" id="IPR009057">
    <property type="entry name" value="Homeodomain-like_sf"/>
</dbReference>
<evidence type="ECO:0000256" key="5">
    <source>
        <dbReference type="ARBA" id="ARBA00023163"/>
    </source>
</evidence>
<evidence type="ECO:0000313" key="10">
    <source>
        <dbReference type="EMBL" id="CAA3018028.1"/>
    </source>
</evidence>
<protein>
    <submittedName>
        <fullName evidence="10">Myb-related 315-like</fullName>
    </submittedName>
</protein>
<dbReference type="PROSITE" id="PS50090">
    <property type="entry name" value="MYB_LIKE"/>
    <property type="match status" value="1"/>
</dbReference>
<gene>
    <name evidence="10" type="ORF">OLEA9_A015774</name>
</gene>
<proteinExistence type="predicted"/>
<dbReference type="CDD" id="cd00167">
    <property type="entry name" value="SANT"/>
    <property type="match status" value="1"/>
</dbReference>
<keyword evidence="4" id="KW-0238">DNA-binding</keyword>
<keyword evidence="11" id="KW-1185">Reference proteome</keyword>
<keyword evidence="5" id="KW-0804">Transcription</keyword>
<name>A0A8S0UKA2_OLEEU</name>
<dbReference type="Gramene" id="OE9A015774T1">
    <property type="protein sequence ID" value="OE9A015774C1"/>
    <property type="gene ID" value="OE9A015774"/>
</dbReference>
<dbReference type="PROSITE" id="PS51294">
    <property type="entry name" value="HTH_MYB"/>
    <property type="match status" value="1"/>
</dbReference>
<feature type="compositionally biased region" description="Basic and acidic residues" evidence="7">
    <location>
        <begin position="90"/>
        <end position="99"/>
    </location>
</feature>
<accession>A0A8S0UKA2</accession>
<dbReference type="EMBL" id="CACTIH010007774">
    <property type="protein sequence ID" value="CAA3018028.1"/>
    <property type="molecule type" value="Genomic_DNA"/>
</dbReference>
<evidence type="ECO:0000256" key="6">
    <source>
        <dbReference type="ARBA" id="ARBA00023242"/>
    </source>
</evidence>
<evidence type="ECO:0000256" key="4">
    <source>
        <dbReference type="ARBA" id="ARBA00023125"/>
    </source>
</evidence>
<evidence type="ECO:0000256" key="7">
    <source>
        <dbReference type="SAM" id="MobiDB-lite"/>
    </source>
</evidence>
<feature type="non-terminal residue" evidence="10">
    <location>
        <position position="155"/>
    </location>
</feature>
<dbReference type="Proteomes" id="UP000594638">
    <property type="component" value="Unassembled WGS sequence"/>
</dbReference>
<dbReference type="InterPro" id="IPR001005">
    <property type="entry name" value="SANT/Myb"/>
</dbReference>
<evidence type="ECO:0000256" key="2">
    <source>
        <dbReference type="ARBA" id="ARBA00022737"/>
    </source>
</evidence>
<comment type="caution">
    <text evidence="10">The sequence shown here is derived from an EMBL/GenBank/DDBJ whole genome shotgun (WGS) entry which is preliminary data.</text>
</comment>
<dbReference type="AlphaFoldDB" id="A0A8S0UKA2"/>
<evidence type="ECO:0000256" key="3">
    <source>
        <dbReference type="ARBA" id="ARBA00023015"/>
    </source>
</evidence>
<evidence type="ECO:0000256" key="1">
    <source>
        <dbReference type="ARBA" id="ARBA00004123"/>
    </source>
</evidence>
<dbReference type="SUPFAM" id="SSF46689">
    <property type="entry name" value="Homeodomain-like"/>
    <property type="match status" value="1"/>
</dbReference>
<dbReference type="PANTHER" id="PTHR47994">
    <property type="entry name" value="F14D16.11-RELATED"/>
    <property type="match status" value="1"/>
</dbReference>
<comment type="subcellular location">
    <subcellularLocation>
        <location evidence="1">Nucleus</location>
    </subcellularLocation>
</comment>
<dbReference type="Gene3D" id="1.10.10.60">
    <property type="entry name" value="Homeodomain-like"/>
    <property type="match status" value="1"/>
</dbReference>
<dbReference type="OrthoDB" id="1740416at2759"/>